<dbReference type="Pfam" id="PF09342">
    <property type="entry name" value="DUF1986"/>
    <property type="match status" value="1"/>
</dbReference>
<evidence type="ECO:0000256" key="1">
    <source>
        <dbReference type="ARBA" id="ARBA00022670"/>
    </source>
</evidence>
<name>A0ABM4AJP7_VANTA</name>
<feature type="disulfide bond" evidence="6">
    <location>
        <begin position="1821"/>
        <end position="1839"/>
    </location>
</feature>
<keyword evidence="2 8" id="KW-0378">Hydrolase</keyword>
<feature type="domain" description="Peptidase S1" evidence="10">
    <location>
        <begin position="657"/>
        <end position="893"/>
    </location>
</feature>
<dbReference type="CDD" id="cd00190">
    <property type="entry name" value="Tryp_SPc"/>
    <property type="match status" value="1"/>
</dbReference>
<feature type="domain" description="Peptidase S1" evidence="10">
    <location>
        <begin position="1533"/>
        <end position="1977"/>
    </location>
</feature>
<evidence type="ECO:0000259" key="11">
    <source>
        <dbReference type="PROSITE" id="PS50287"/>
    </source>
</evidence>
<dbReference type="Pfam" id="PF00057">
    <property type="entry name" value="Ldl_recept_a"/>
    <property type="match status" value="2"/>
</dbReference>
<dbReference type="SUPFAM" id="SSF50494">
    <property type="entry name" value="Trypsin-like serine proteases"/>
    <property type="match status" value="2"/>
</dbReference>
<dbReference type="InterPro" id="IPR033116">
    <property type="entry name" value="TRYPSIN_SER"/>
</dbReference>
<feature type="disulfide bond" evidence="6">
    <location>
        <begin position="1908"/>
        <end position="1923"/>
    </location>
</feature>
<sequence>MSFGDRCDIKVSHYRKSNMIAENTEENKIVGLLPMGLAETNDDGRNGQKCYSIIQKVLAIISLILIVIAFYLLILRLLQSDNNVHKTELIVLSGFHEEQNVSILQDEIEILLRLKNKTSKLNPSERKKRETVSSTQIYKSGKLERNIKFKDNDKQKAKKIIAEHEFLCNEDNHKEACKELVMKLKSLTENNLSNHRINKEELDHIIKENIRNVVKDYPKLRVKPTDVSKRETNPIHIPNFLTPIKSVPIDTYNFDNSEQIHGTPQHSMIHSRDVLNPQLTETCLLKRLMRQSYPNLHGIYDAPHHEYQSFIPSFPRQFSSDFISSYVQNRAMDAPKHKPHPQDIEIAMKFIAPKHEIAFKEEPPNTSVHEVECPMGKISCESGSFCVDENNWCDGNVDCDDVSDESRCSCKSRVDESRICDGYFDCPFGEDEMGCYGCSEDAFSCEDLNFNLSTCFSKEQRCNNIVDCPNNKDEIDCTMLAPSLHKNPLFAISNTDGYLHRNYKGNWYAVCNNPYMWAHDACRRETGLIIRPPFIQILQIDPLLRVNYISTAPGGFLQTSNTCLNSSAVYVTCPDLLCGTRVLTATQLLKENTAIENHLFGRNKRYLLQRQRQPMTFYGGRMKRNVGNKSVRSEIPLNYLSDGKINEVRSKRAQGRVVGGKPSQPAAWPWMVALYRDGVFHCGGVIINQNWVMSAAHCVNKFWQYYYEVQVGMLRRFSFSPQEQNHRVTHIIVNHNYNQEDMKNDLSLLRVKPGIQFSRWVRPICLPSPEVAGADWMWGPPAGTICTAVGWGATVEHGPDPDHMREVEVPIWDKCKHQDDLDGKEVCAGLVEGGRDTCQGDSGGPLLCRNPLNTQQWYVAGIVSHGDGCARKGEPGVYTRVSLFVSWIRYHISSKTLPMIQPKQECPGFRCDSGILKCLPKKRMCDKIIDCLDGEDEYNCDVARSSVSNTISEPITKSDITSLNNESMNKRINEETLNNENNSLTPETSIEYVADSQNIINVTESTQTTSYITLSNSDDQYVDETISYLQIKPNSDNARNIISPLSVTQSLKSSTEYTKLEEDLKHASTVEIAHVDYSHEEEIDTNFDESVTIDPIKTSSTTNEVMEQKALNIKTYPLESMSLEKNIIKENNKINSDLSETITTALPSETTISITYYGNDEQTTNRLEVDDVLIASTEGNTNKESIKSYKSYISNETDQNSHEFIIEFLPYTNSVTEKSEVSVKNNTTNQMSDQIISESTNVEHNTRNLKQLDSRDEAVNNIVDIMLSELQPAKIRKKHLTPIDFQCRRIYQIVPYATRCDHKADCEDGTDELDCTCLDYLTTYDNKLICDGNYDCADGHDELDCYSCEEDHFLCKRSKICLSSNKVCDGKPQCPLGEDELDCYTLSNGKYIDFDLNGRPEVTLEGYLTKKHDGNWQIVCEDDVSIHEQEEAASHICRYLGFSSANRFMIKYINLKGDLDNSKERNKNKRDIDLKVPVSFAYKASNDSQLNNYIIKNPEVIKEECVPNITKTCMALFIYCDHSLYTNFEKNQELGHNNETNSVSNDLWPWIAKLYINGKYKCMGVLVDLSWVLMGNSCLKSATLSHHFISVSLGSHKTLGSIIGPYEQVYQIDAKKDLYRSKVILLHLKQPAVYSTMVKPMVVITSYFEDNKNSVCVAVGQDKNNDTFNVFLKETDECDLHNRCFILQKPSTLCHSTMSSQWAGIISCHTKQGWYPAASFIINKENCSSSDRIIGTDIGNLKHEIKYYEVSDSVDQNEFHNCEGIRCKRGKCIKLRNICDGVTDCEDGVDESKDACKKKSVICDKDPHFRGCECPVGQLKCHNGQCISKELFKDGHDDCGDGTDEPGQTTCSDYLSRVMPSRLCDGILHCHDRSDEDPMYCKCFAKEAYKCSQVSNNEDYCVASDMVCDGIRDCPNGEDERTCIGLRSPDGTPYGVGEVIVRSHGVWYSKCFPKQNHTRSELEEICKTLGFISGHAKELTMPRVTTDKHNNVVVDTFSNITLNLNTTITLRNSHTPIARAVVDEREDCYPVFIECL</sequence>
<keyword evidence="1 8" id="KW-0645">Protease</keyword>
<dbReference type="InterPro" id="IPR009003">
    <property type="entry name" value="Peptidase_S1_PA"/>
</dbReference>
<dbReference type="SMART" id="SM00020">
    <property type="entry name" value="Tryp_SPc"/>
    <property type="match status" value="1"/>
</dbReference>
<organism evidence="12 13">
    <name type="scientific">Vanessa tameamea</name>
    <name type="common">Kamehameha butterfly</name>
    <dbReference type="NCBI Taxonomy" id="334116"/>
    <lineage>
        <taxon>Eukaryota</taxon>
        <taxon>Metazoa</taxon>
        <taxon>Ecdysozoa</taxon>
        <taxon>Arthropoda</taxon>
        <taxon>Hexapoda</taxon>
        <taxon>Insecta</taxon>
        <taxon>Pterygota</taxon>
        <taxon>Neoptera</taxon>
        <taxon>Endopterygota</taxon>
        <taxon>Lepidoptera</taxon>
        <taxon>Glossata</taxon>
        <taxon>Ditrysia</taxon>
        <taxon>Papilionoidea</taxon>
        <taxon>Nymphalidae</taxon>
        <taxon>Nymphalinae</taxon>
        <taxon>Vanessa</taxon>
    </lineage>
</organism>
<gene>
    <name evidence="13" type="primary">LOC113401334</name>
</gene>
<comment type="caution">
    <text evidence="7">Lacks conserved residue(s) required for the propagation of feature annotation.</text>
</comment>
<feature type="domain" description="SRCR" evidence="11">
    <location>
        <begin position="1384"/>
        <end position="1445"/>
    </location>
</feature>
<feature type="disulfide bond" evidence="6">
    <location>
        <begin position="906"/>
        <end position="918"/>
    </location>
</feature>
<evidence type="ECO:0000256" key="4">
    <source>
        <dbReference type="ARBA" id="ARBA00023157"/>
    </source>
</evidence>
<feature type="disulfide bond" evidence="6">
    <location>
        <begin position="1814"/>
        <end position="1826"/>
    </location>
</feature>
<dbReference type="Gene3D" id="2.40.128.620">
    <property type="match status" value="1"/>
</dbReference>
<proteinExistence type="predicted"/>
<evidence type="ECO:0000256" key="7">
    <source>
        <dbReference type="PROSITE-ProRule" id="PRU00196"/>
    </source>
</evidence>
<evidence type="ECO:0000256" key="9">
    <source>
        <dbReference type="SAM" id="Phobius"/>
    </source>
</evidence>
<keyword evidence="9" id="KW-0812">Transmembrane</keyword>
<dbReference type="CDD" id="cd00112">
    <property type="entry name" value="LDLa"/>
    <property type="match status" value="10"/>
</dbReference>
<dbReference type="Gene3D" id="4.10.400.10">
    <property type="entry name" value="Low-density Lipoprotein Receptor"/>
    <property type="match status" value="7"/>
</dbReference>
<dbReference type="InterPro" id="IPR043504">
    <property type="entry name" value="Peptidase_S1_PA_chymotrypsin"/>
</dbReference>
<dbReference type="PROSITE" id="PS00135">
    <property type="entry name" value="TRYPSIN_SER"/>
    <property type="match status" value="1"/>
</dbReference>
<dbReference type="SUPFAM" id="SSF56487">
    <property type="entry name" value="SRCR-like"/>
    <property type="match status" value="1"/>
</dbReference>
<keyword evidence="9" id="KW-1133">Transmembrane helix</keyword>
<feature type="disulfide bond" evidence="6">
    <location>
        <begin position="925"/>
        <end position="940"/>
    </location>
</feature>
<dbReference type="PROSITE" id="PS50068">
    <property type="entry name" value="LDLRA_2"/>
    <property type="match status" value="8"/>
</dbReference>
<reference evidence="13" key="1">
    <citation type="submission" date="2025-08" db="UniProtKB">
        <authorList>
            <consortium name="RefSeq"/>
        </authorList>
    </citation>
    <scope>IDENTIFICATION</scope>
    <source>
        <tissue evidence="13">Whole body</tissue>
    </source>
</reference>
<dbReference type="InterPro" id="IPR036055">
    <property type="entry name" value="LDL_receptor-like_sf"/>
</dbReference>
<dbReference type="SMART" id="SM00192">
    <property type="entry name" value="LDLa"/>
    <property type="match status" value="8"/>
</dbReference>
<evidence type="ECO:0000256" key="6">
    <source>
        <dbReference type="PROSITE-ProRule" id="PRU00124"/>
    </source>
</evidence>
<accession>A0ABM4AJP7</accession>
<dbReference type="PROSITE" id="PS50287">
    <property type="entry name" value="SRCR_2"/>
    <property type="match status" value="1"/>
</dbReference>
<evidence type="ECO:0000313" key="13">
    <source>
        <dbReference type="RefSeq" id="XP_064071520.1"/>
    </source>
</evidence>
<feature type="disulfide bond" evidence="6">
    <location>
        <begin position="1767"/>
        <end position="1785"/>
    </location>
</feature>
<dbReference type="GeneID" id="113401334"/>
<protein>
    <submittedName>
        <fullName evidence="13">Serine protease nudel isoform X1</fullName>
    </submittedName>
</protein>
<dbReference type="PROSITE" id="PS50240">
    <property type="entry name" value="TRYPSIN_DOM"/>
    <property type="match status" value="2"/>
</dbReference>
<dbReference type="PROSITE" id="PS00134">
    <property type="entry name" value="TRYPSIN_HIS"/>
    <property type="match status" value="1"/>
</dbReference>
<evidence type="ECO:0000256" key="5">
    <source>
        <dbReference type="ARBA" id="ARBA00023180"/>
    </source>
</evidence>
<dbReference type="Gene3D" id="2.40.10.10">
    <property type="entry name" value="Trypsin-like serine proteases"/>
    <property type="match status" value="2"/>
</dbReference>
<dbReference type="GO" id="GO:0008233">
    <property type="term" value="F:peptidase activity"/>
    <property type="evidence" value="ECO:0007669"/>
    <property type="project" value="UniProtKB-KW"/>
</dbReference>
<dbReference type="GO" id="GO:0006508">
    <property type="term" value="P:proteolysis"/>
    <property type="evidence" value="ECO:0007669"/>
    <property type="project" value="UniProtKB-KW"/>
</dbReference>
<dbReference type="PANTHER" id="PTHR24252">
    <property type="entry name" value="ACROSIN-RELATED"/>
    <property type="match status" value="1"/>
</dbReference>
<feature type="disulfide bond" evidence="6">
    <location>
        <begin position="1330"/>
        <end position="1345"/>
    </location>
</feature>
<feature type="disulfide bond" evidence="6">
    <location>
        <begin position="393"/>
        <end position="408"/>
    </location>
</feature>
<dbReference type="InterPro" id="IPR001190">
    <property type="entry name" value="SRCR"/>
</dbReference>
<feature type="disulfide bond" evidence="6">
    <location>
        <begin position="462"/>
        <end position="477"/>
    </location>
</feature>
<dbReference type="RefSeq" id="XP_064071520.1">
    <property type="nucleotide sequence ID" value="XM_064215450.1"/>
</dbReference>
<evidence type="ECO:0000256" key="2">
    <source>
        <dbReference type="ARBA" id="ARBA00022801"/>
    </source>
</evidence>
<dbReference type="PRINTS" id="PR00261">
    <property type="entry name" value="LDLRECEPTOR"/>
</dbReference>
<keyword evidence="12" id="KW-1185">Reference proteome</keyword>
<dbReference type="PROSITE" id="PS01209">
    <property type="entry name" value="LDLRA_1"/>
    <property type="match status" value="3"/>
</dbReference>
<evidence type="ECO:0000259" key="10">
    <source>
        <dbReference type="PROSITE" id="PS50240"/>
    </source>
</evidence>
<keyword evidence="4 6" id="KW-1015">Disulfide bond</keyword>
<dbReference type="Pfam" id="PF00089">
    <property type="entry name" value="Trypsin"/>
    <property type="match status" value="1"/>
</dbReference>
<dbReference type="InterPro" id="IPR001254">
    <property type="entry name" value="Trypsin_dom"/>
</dbReference>
<keyword evidence="5" id="KW-0325">Glycoprotein</keyword>
<evidence type="ECO:0000256" key="8">
    <source>
        <dbReference type="RuleBase" id="RU363034"/>
    </source>
</evidence>
<keyword evidence="9" id="KW-0472">Membrane</keyword>
<feature type="transmembrane region" description="Helical" evidence="9">
    <location>
        <begin position="57"/>
        <end position="78"/>
    </location>
</feature>
<dbReference type="InterPro" id="IPR015420">
    <property type="entry name" value="Peptidase_S1A_nudel"/>
</dbReference>
<dbReference type="InterPro" id="IPR023415">
    <property type="entry name" value="LDLR_class-A_CS"/>
</dbReference>
<dbReference type="InterPro" id="IPR002172">
    <property type="entry name" value="LDrepeatLR_classA_rpt"/>
</dbReference>
<evidence type="ECO:0000256" key="3">
    <source>
        <dbReference type="ARBA" id="ARBA00022825"/>
    </source>
</evidence>
<keyword evidence="3 8" id="KW-0720">Serine protease</keyword>
<evidence type="ECO:0000313" key="12">
    <source>
        <dbReference type="Proteomes" id="UP001652626"/>
    </source>
</evidence>
<dbReference type="PANTHER" id="PTHR24252:SF7">
    <property type="entry name" value="HYALIN"/>
    <property type="match status" value="1"/>
</dbReference>
<dbReference type="Proteomes" id="UP001652626">
    <property type="component" value="Chromosome 7"/>
</dbReference>
<dbReference type="InterPro" id="IPR018114">
    <property type="entry name" value="TRYPSIN_HIS"/>
</dbReference>
<dbReference type="SUPFAM" id="SSF57424">
    <property type="entry name" value="LDL receptor-like module"/>
    <property type="match status" value="8"/>
</dbReference>
<feature type="disulfide bond" evidence="6">
    <location>
        <begin position="1368"/>
        <end position="1383"/>
    </location>
</feature>
<dbReference type="InterPro" id="IPR036772">
    <property type="entry name" value="SRCR-like_dom_sf"/>
</dbReference>